<evidence type="ECO:0000313" key="7">
    <source>
        <dbReference type="EMBL" id="KAJ4840306.1"/>
    </source>
</evidence>
<organism evidence="7 8">
    <name type="scientific">Turnera subulata</name>
    <dbReference type="NCBI Taxonomy" id="218843"/>
    <lineage>
        <taxon>Eukaryota</taxon>
        <taxon>Viridiplantae</taxon>
        <taxon>Streptophyta</taxon>
        <taxon>Embryophyta</taxon>
        <taxon>Tracheophyta</taxon>
        <taxon>Spermatophyta</taxon>
        <taxon>Magnoliopsida</taxon>
        <taxon>eudicotyledons</taxon>
        <taxon>Gunneridae</taxon>
        <taxon>Pentapetalae</taxon>
        <taxon>rosids</taxon>
        <taxon>fabids</taxon>
        <taxon>Malpighiales</taxon>
        <taxon>Passifloraceae</taxon>
        <taxon>Turnera</taxon>
    </lineage>
</organism>
<dbReference type="Gene3D" id="2.170.150.80">
    <property type="entry name" value="NAC domain"/>
    <property type="match status" value="1"/>
</dbReference>
<evidence type="ECO:0000256" key="3">
    <source>
        <dbReference type="ARBA" id="ARBA00023163"/>
    </source>
</evidence>
<evidence type="ECO:0000313" key="8">
    <source>
        <dbReference type="Proteomes" id="UP001141552"/>
    </source>
</evidence>
<evidence type="ECO:0000259" key="6">
    <source>
        <dbReference type="PROSITE" id="PS51005"/>
    </source>
</evidence>
<proteinExistence type="predicted"/>
<reference evidence="7" key="1">
    <citation type="submission" date="2022-02" db="EMBL/GenBank/DDBJ databases">
        <authorList>
            <person name="Henning P.M."/>
            <person name="McCubbin A.G."/>
            <person name="Shore J.S."/>
        </authorList>
    </citation>
    <scope>NUCLEOTIDE SEQUENCE</scope>
    <source>
        <strain evidence="7">F60SS</strain>
        <tissue evidence="7">Leaves</tissue>
    </source>
</reference>
<evidence type="ECO:0000256" key="5">
    <source>
        <dbReference type="SAM" id="MobiDB-lite"/>
    </source>
</evidence>
<feature type="region of interest" description="Disordered" evidence="5">
    <location>
        <begin position="307"/>
        <end position="330"/>
    </location>
</feature>
<gene>
    <name evidence="7" type="ORF">Tsubulata_022052</name>
</gene>
<keyword evidence="2" id="KW-0238">DNA-binding</keyword>
<dbReference type="InterPro" id="IPR003441">
    <property type="entry name" value="NAC-dom"/>
</dbReference>
<keyword evidence="8" id="KW-1185">Reference proteome</keyword>
<keyword evidence="3" id="KW-0804">Transcription</keyword>
<comment type="caution">
    <text evidence="7">The sequence shown here is derived from an EMBL/GenBank/DDBJ whole genome shotgun (WGS) entry which is preliminary data.</text>
</comment>
<accession>A0A9Q0G1L0</accession>
<dbReference type="EMBL" id="JAKUCV010003077">
    <property type="protein sequence ID" value="KAJ4840306.1"/>
    <property type="molecule type" value="Genomic_DNA"/>
</dbReference>
<evidence type="ECO:0000256" key="4">
    <source>
        <dbReference type="ARBA" id="ARBA00023242"/>
    </source>
</evidence>
<dbReference type="PANTHER" id="PTHR31719">
    <property type="entry name" value="NAC TRANSCRIPTION FACTOR 56"/>
    <property type="match status" value="1"/>
</dbReference>
<dbReference type="InterPro" id="IPR036093">
    <property type="entry name" value="NAC_dom_sf"/>
</dbReference>
<keyword evidence="1" id="KW-0805">Transcription regulation</keyword>
<dbReference type="AlphaFoldDB" id="A0A9Q0G1L0"/>
<name>A0A9Q0G1L0_9ROSI</name>
<dbReference type="PANTHER" id="PTHR31719:SF179">
    <property type="entry name" value="OS08G0148400 PROTEIN"/>
    <property type="match status" value="1"/>
</dbReference>
<dbReference type="Pfam" id="PF02365">
    <property type="entry name" value="NAM"/>
    <property type="match status" value="1"/>
</dbReference>
<dbReference type="Proteomes" id="UP001141552">
    <property type="component" value="Unassembled WGS sequence"/>
</dbReference>
<feature type="domain" description="NAC" evidence="6">
    <location>
        <begin position="139"/>
        <end position="304"/>
    </location>
</feature>
<feature type="region of interest" description="Disordered" evidence="5">
    <location>
        <begin position="1"/>
        <end position="81"/>
    </location>
</feature>
<evidence type="ECO:0000256" key="2">
    <source>
        <dbReference type="ARBA" id="ARBA00023125"/>
    </source>
</evidence>
<feature type="compositionally biased region" description="Polar residues" evidence="5">
    <location>
        <begin position="53"/>
        <end position="63"/>
    </location>
</feature>
<dbReference type="SUPFAM" id="SSF101941">
    <property type="entry name" value="NAC domain"/>
    <property type="match status" value="1"/>
</dbReference>
<dbReference type="GO" id="GO:0006355">
    <property type="term" value="P:regulation of DNA-templated transcription"/>
    <property type="evidence" value="ECO:0007669"/>
    <property type="project" value="InterPro"/>
</dbReference>
<protein>
    <recommendedName>
        <fullName evidence="6">NAC domain-containing protein</fullName>
    </recommendedName>
</protein>
<dbReference type="GO" id="GO:0003677">
    <property type="term" value="F:DNA binding"/>
    <property type="evidence" value="ECO:0007669"/>
    <property type="project" value="UniProtKB-KW"/>
</dbReference>
<sequence>MSDQQDISPEFPTTEQTKPNLMASVNSNHHPAPTNGQHPLSPLRPKPEPPLPRNQSSPASRSHGSLSNNNLGSGSGSGSGSALALAEATHVGVEGDVSSALVPVGAADGNGSGNGGVPIISHEPQYGKAKVDHEYFKTFPPGYRFCPFDDELIEHYLKKKVNNEALPKNRIVDVELYKSNPDKLAEEFRDCGENEWYFFTPRDRKYKNGTRPNRAAGNGYWKATGADKNILGKGGIVVGARKTLVFYIGKAPKGDKTDWIMHEFRVKDDRIPINQRTDIVRRAINQNPDNMRLDDWVLCKIYKKSDRPSTRGRHRSEEYLSSPEESNPPHEVEMHAPHVNNMHGMEYATGMEDHLGHQQPFTLFNNNRHHALYMHDPYPYPLMSPFMSAQQPADFWQPQVPLTSFVEEVGGEPPMNMGPSNNSLGSMQSSGRQGY</sequence>
<feature type="compositionally biased region" description="Polar residues" evidence="5">
    <location>
        <begin position="1"/>
        <end position="38"/>
    </location>
</feature>
<feature type="compositionally biased region" description="Pro residues" evidence="5">
    <location>
        <begin position="42"/>
        <end position="52"/>
    </location>
</feature>
<keyword evidence="4" id="KW-0539">Nucleus</keyword>
<feature type="compositionally biased region" description="Polar residues" evidence="5">
    <location>
        <begin position="418"/>
        <end position="435"/>
    </location>
</feature>
<dbReference type="PROSITE" id="PS51005">
    <property type="entry name" value="NAC"/>
    <property type="match status" value="1"/>
</dbReference>
<dbReference type="OrthoDB" id="1927959at2759"/>
<evidence type="ECO:0000256" key="1">
    <source>
        <dbReference type="ARBA" id="ARBA00023015"/>
    </source>
</evidence>
<reference evidence="7" key="2">
    <citation type="journal article" date="2023" name="Plants (Basel)">
        <title>Annotation of the Turnera subulata (Passifloraceae) Draft Genome Reveals the S-Locus Evolved after the Divergence of Turneroideae from Passifloroideae in a Stepwise Manner.</title>
        <authorList>
            <person name="Henning P.M."/>
            <person name="Roalson E.H."/>
            <person name="Mir W."/>
            <person name="McCubbin A.G."/>
            <person name="Shore J.S."/>
        </authorList>
    </citation>
    <scope>NUCLEOTIDE SEQUENCE</scope>
    <source>
        <strain evidence="7">F60SS</strain>
    </source>
</reference>
<feature type="region of interest" description="Disordered" evidence="5">
    <location>
        <begin position="412"/>
        <end position="435"/>
    </location>
</feature>